<proteinExistence type="predicted"/>
<dbReference type="PANTHER" id="PTHR42872">
    <property type="entry name" value="PROTEIN-GLUTAMATE METHYLESTERASE/PROTEIN-GLUTAMINE GLUTAMINASE"/>
    <property type="match status" value="1"/>
</dbReference>
<organism evidence="7 8">
    <name type="scientific">Olivibacter domesticus</name>
    <name type="common">Pseudosphingobacterium domesticum</name>
    <dbReference type="NCBI Taxonomy" id="407022"/>
    <lineage>
        <taxon>Bacteria</taxon>
        <taxon>Pseudomonadati</taxon>
        <taxon>Bacteroidota</taxon>
        <taxon>Sphingobacteriia</taxon>
        <taxon>Sphingobacteriales</taxon>
        <taxon>Sphingobacteriaceae</taxon>
        <taxon>Olivibacter</taxon>
    </lineage>
</organism>
<reference evidence="8" key="1">
    <citation type="submission" date="2016-10" db="EMBL/GenBank/DDBJ databases">
        <authorList>
            <person name="Varghese N."/>
            <person name="Submissions S."/>
        </authorList>
    </citation>
    <scope>NUCLEOTIDE SEQUENCE [LARGE SCALE GENOMIC DNA]</scope>
    <source>
        <strain evidence="8">DSM 18733</strain>
    </source>
</reference>
<feature type="active site" evidence="4">
    <location>
        <position position="16"/>
    </location>
</feature>
<dbReference type="Gene3D" id="3.40.50.180">
    <property type="entry name" value="Methylesterase CheB, C-terminal domain"/>
    <property type="match status" value="1"/>
</dbReference>
<dbReference type="GO" id="GO:0005737">
    <property type="term" value="C:cytoplasm"/>
    <property type="evidence" value="ECO:0007669"/>
    <property type="project" value="InterPro"/>
</dbReference>
<dbReference type="GO" id="GO:0000156">
    <property type="term" value="F:phosphorelay response regulator activity"/>
    <property type="evidence" value="ECO:0007669"/>
    <property type="project" value="InterPro"/>
</dbReference>
<dbReference type="PANTHER" id="PTHR42872:SF3">
    <property type="entry name" value="PROTEIN-GLUTAMATE METHYLESTERASE_PROTEIN-GLUTAMINE GLUTAMINASE 1"/>
    <property type="match status" value="1"/>
</dbReference>
<evidence type="ECO:0000256" key="5">
    <source>
        <dbReference type="SAM" id="Phobius"/>
    </source>
</evidence>
<dbReference type="AlphaFoldDB" id="A0A1H7Q7B8"/>
<dbReference type="CDD" id="cd16433">
    <property type="entry name" value="CheB"/>
    <property type="match status" value="1"/>
</dbReference>
<dbReference type="EC" id="3.1.1.61" evidence="2"/>
<accession>A0A1H7Q7B8</accession>
<name>A0A1H7Q7B8_OLID1</name>
<keyword evidence="5" id="KW-0472">Membrane</keyword>
<dbReference type="Proteomes" id="UP000199421">
    <property type="component" value="Unassembled WGS sequence"/>
</dbReference>
<dbReference type="InterPro" id="IPR035909">
    <property type="entry name" value="CheB_C"/>
</dbReference>
<dbReference type="STRING" id="407022.SAMN05661044_02483"/>
<dbReference type="EMBL" id="FOAF01000002">
    <property type="protein sequence ID" value="SEL43608.1"/>
    <property type="molecule type" value="Genomic_DNA"/>
</dbReference>
<dbReference type="Pfam" id="PF01339">
    <property type="entry name" value="CheB_methylest"/>
    <property type="match status" value="1"/>
</dbReference>
<evidence type="ECO:0000256" key="1">
    <source>
        <dbReference type="ARBA" id="ARBA00022801"/>
    </source>
</evidence>
<evidence type="ECO:0000256" key="4">
    <source>
        <dbReference type="PROSITE-ProRule" id="PRU00050"/>
    </source>
</evidence>
<evidence type="ECO:0000256" key="3">
    <source>
        <dbReference type="ARBA" id="ARBA00048267"/>
    </source>
</evidence>
<feature type="transmembrane region" description="Helical" evidence="5">
    <location>
        <begin position="6"/>
        <end position="28"/>
    </location>
</feature>
<sequence length="191" mass="20803">MSKNEVSVDLLIIACSAGGMVVLIDLLASLKEDATFAVLVVVHRNDRFHSSLEEMAQQRCKLHVKQAEEKECIKQGTVYFAPGGYHVLIEKDKTISLDVSEPVNYCRPSIDVTMQSAAEIYQHHLVAILLSGANKDGAEGVRAVYKSGGITLVQHPSYAEVDIMPRAAIATDAVVSILSNDELKAYCSRLS</sequence>
<feature type="domain" description="CheB-type methylesterase" evidence="6">
    <location>
        <begin position="10"/>
        <end position="185"/>
    </location>
</feature>
<evidence type="ECO:0000313" key="7">
    <source>
        <dbReference type="EMBL" id="SEL43608.1"/>
    </source>
</evidence>
<comment type="catalytic activity">
    <reaction evidence="3">
        <text>[protein]-L-glutamate 5-O-methyl ester + H2O = L-glutamyl-[protein] + methanol + H(+)</text>
        <dbReference type="Rhea" id="RHEA:23236"/>
        <dbReference type="Rhea" id="RHEA-COMP:10208"/>
        <dbReference type="Rhea" id="RHEA-COMP:10311"/>
        <dbReference type="ChEBI" id="CHEBI:15377"/>
        <dbReference type="ChEBI" id="CHEBI:15378"/>
        <dbReference type="ChEBI" id="CHEBI:17790"/>
        <dbReference type="ChEBI" id="CHEBI:29973"/>
        <dbReference type="ChEBI" id="CHEBI:82795"/>
        <dbReference type="EC" id="3.1.1.61"/>
    </reaction>
</comment>
<keyword evidence="4" id="KW-0145">Chemotaxis</keyword>
<dbReference type="InterPro" id="IPR000673">
    <property type="entry name" value="Sig_transdc_resp-reg_Me-estase"/>
</dbReference>
<evidence type="ECO:0000256" key="2">
    <source>
        <dbReference type="ARBA" id="ARBA00039140"/>
    </source>
</evidence>
<gene>
    <name evidence="7" type="ORF">SAMN05661044_02483</name>
</gene>
<dbReference type="RefSeq" id="WP_093324578.1">
    <property type="nucleotide sequence ID" value="NZ_FOAF01000002.1"/>
</dbReference>
<evidence type="ECO:0000259" key="6">
    <source>
        <dbReference type="PROSITE" id="PS50122"/>
    </source>
</evidence>
<keyword evidence="8" id="KW-1185">Reference proteome</keyword>
<feature type="active site" evidence="4">
    <location>
        <position position="136"/>
    </location>
</feature>
<dbReference type="PROSITE" id="PS50122">
    <property type="entry name" value="CHEB"/>
    <property type="match status" value="1"/>
</dbReference>
<dbReference type="GO" id="GO:0006935">
    <property type="term" value="P:chemotaxis"/>
    <property type="evidence" value="ECO:0007669"/>
    <property type="project" value="UniProtKB-UniRule"/>
</dbReference>
<evidence type="ECO:0000313" key="8">
    <source>
        <dbReference type="Proteomes" id="UP000199421"/>
    </source>
</evidence>
<protein>
    <recommendedName>
        <fullName evidence="2">protein-glutamate methylesterase</fullName>
        <ecNumber evidence="2">3.1.1.61</ecNumber>
    </recommendedName>
</protein>
<keyword evidence="5" id="KW-0812">Transmembrane</keyword>
<keyword evidence="1 4" id="KW-0378">Hydrolase</keyword>
<dbReference type="OrthoDB" id="1524092at2"/>
<keyword evidence="5" id="KW-1133">Transmembrane helix</keyword>
<dbReference type="SUPFAM" id="SSF52738">
    <property type="entry name" value="Methylesterase CheB, C-terminal domain"/>
    <property type="match status" value="1"/>
</dbReference>
<dbReference type="GO" id="GO:0008984">
    <property type="term" value="F:protein-glutamate methylesterase activity"/>
    <property type="evidence" value="ECO:0007669"/>
    <property type="project" value="UniProtKB-EC"/>
</dbReference>
<feature type="active site" evidence="4">
    <location>
        <position position="43"/>
    </location>
</feature>